<evidence type="ECO:0000313" key="8">
    <source>
        <dbReference type="Proteomes" id="UP000243015"/>
    </source>
</evidence>
<evidence type="ECO:0000256" key="5">
    <source>
        <dbReference type="ARBA" id="ARBA00023242"/>
    </source>
</evidence>
<organism evidence="7 8">
    <name type="scientific">Trichophyton rubrum</name>
    <name type="common">Athlete's foot fungus</name>
    <name type="synonym">Epidermophyton rubrum</name>
    <dbReference type="NCBI Taxonomy" id="5551"/>
    <lineage>
        <taxon>Eukaryota</taxon>
        <taxon>Fungi</taxon>
        <taxon>Dikarya</taxon>
        <taxon>Ascomycota</taxon>
        <taxon>Pezizomycotina</taxon>
        <taxon>Eurotiomycetes</taxon>
        <taxon>Eurotiomycetidae</taxon>
        <taxon>Onygenales</taxon>
        <taxon>Arthrodermataceae</taxon>
        <taxon>Trichophyton</taxon>
    </lineage>
</organism>
<dbReference type="Proteomes" id="UP000243015">
    <property type="component" value="Unassembled WGS sequence"/>
</dbReference>
<feature type="compositionally biased region" description="Low complexity" evidence="6">
    <location>
        <begin position="301"/>
        <end position="311"/>
    </location>
</feature>
<dbReference type="InterPro" id="IPR019340">
    <property type="entry name" value="Histone_AcTrfase_su3"/>
</dbReference>
<dbReference type="GO" id="GO:0000124">
    <property type="term" value="C:SAGA complex"/>
    <property type="evidence" value="ECO:0007669"/>
    <property type="project" value="TreeGrafter"/>
</dbReference>
<comment type="caution">
    <text evidence="7">The sequence shown here is derived from an EMBL/GenBank/DDBJ whole genome shotgun (WGS) entry which is preliminary data.</text>
</comment>
<dbReference type="Pfam" id="PF10198">
    <property type="entry name" value="Ada3"/>
    <property type="match status" value="1"/>
</dbReference>
<dbReference type="GO" id="GO:0003713">
    <property type="term" value="F:transcription coactivator activity"/>
    <property type="evidence" value="ECO:0007669"/>
    <property type="project" value="TreeGrafter"/>
</dbReference>
<gene>
    <name evidence="7" type="ORF">A7C99_4626</name>
</gene>
<evidence type="ECO:0000256" key="4">
    <source>
        <dbReference type="ARBA" id="ARBA00023163"/>
    </source>
</evidence>
<dbReference type="PANTHER" id="PTHR13556:SF2">
    <property type="entry name" value="TRANSCRIPTIONAL ADAPTER 3"/>
    <property type="match status" value="1"/>
</dbReference>
<feature type="compositionally biased region" description="Basic and acidic residues" evidence="6">
    <location>
        <begin position="204"/>
        <end position="231"/>
    </location>
</feature>
<dbReference type="VEuPathDB" id="FungiDB:TERG_05796"/>
<proteinExistence type="inferred from homology"/>
<dbReference type="EMBL" id="LHPM01000017">
    <property type="protein sequence ID" value="OAL63974.1"/>
    <property type="molecule type" value="Genomic_DNA"/>
</dbReference>
<feature type="compositionally biased region" description="Basic and acidic residues" evidence="6">
    <location>
        <begin position="272"/>
        <end position="282"/>
    </location>
</feature>
<feature type="compositionally biased region" description="Polar residues" evidence="6">
    <location>
        <begin position="530"/>
        <end position="569"/>
    </location>
</feature>
<feature type="region of interest" description="Disordered" evidence="6">
    <location>
        <begin position="204"/>
        <end position="355"/>
    </location>
</feature>
<reference evidence="7 8" key="1">
    <citation type="submission" date="2016-05" db="EMBL/GenBank/DDBJ databases">
        <title>Genome sequencing of Trichophyton rubrum CMCC(F)T1i isolated from hair.</title>
        <authorList>
            <person name="Zhan P."/>
            <person name="Tao Y."/>
            <person name="Liu W."/>
        </authorList>
    </citation>
    <scope>NUCLEOTIDE SEQUENCE [LARGE SCALE GENOMIC DNA]</scope>
    <source>
        <strain evidence="8">CMCC(F)T1i</strain>
    </source>
</reference>
<feature type="region of interest" description="Disordered" evidence="6">
    <location>
        <begin position="520"/>
        <end position="569"/>
    </location>
</feature>
<accession>A0A178EV58</accession>
<feature type="compositionally biased region" description="Polar residues" evidence="6">
    <location>
        <begin position="320"/>
        <end position="332"/>
    </location>
</feature>
<feature type="compositionally biased region" description="Basic residues" evidence="6">
    <location>
        <begin position="673"/>
        <end position="688"/>
    </location>
</feature>
<evidence type="ECO:0000256" key="6">
    <source>
        <dbReference type="SAM" id="MobiDB-lite"/>
    </source>
</evidence>
<keyword evidence="4" id="KW-0804">Transcription</keyword>
<feature type="region of interest" description="Disordered" evidence="6">
    <location>
        <begin position="83"/>
        <end position="126"/>
    </location>
</feature>
<sequence length="766" mass="85228">MIPYWFQHGPVPENGAWRRQCGKFVQRQPKQNAKPHAELDIDEAQPTITHRYLSYIPAFHLNDDLSSVEDLLRFPSFLHILRSPPPRLNSAMPPGLGNKNKGKGREPRGSRSRNTTPSSALSTSASTVTGIGLSTGYLDNDVSKLLVPTGVQYSDVLEKFGGVGQIPDQRTLESLVEQLKTLGQLAETREDACNAGMRELSQKRKEVLEEQREREQVDRDTEEKLRMKREADDDEEDSRILKGGRIKKRKEKIIPKDERPLSHGAHGVARQDGPEGKVDVSHKRGSKDAPVGSPKRVRNQPSSASSLSPPSFHSPPPATAGSTAGSPESVDSSESHQPEPAPAVHQYQVFGPDPLQFDDPTVYHIREVTPNMSVEEKKKIYSVASFPESDLKHLMAGEPPDKDFSNAKPTNQVSANTFATYLEPYVRPLTEEDIAFLKEKGDRATPFLMPRRGKKHYSDIWAEEDGINMDSISQDRDKLPLNQGRGSIDQITDETCETDQVSVPPMLSRLYSLLRYEHRTLPDDAGQPGNEESTANGNINADGSMDIDQQNGDTEPKQLSSATSFPESSLSGFKVPAAKLDHAQLDERLKAELRYIGFLGPEDNPDYDAHYDDDIAERLRILQSELKKQMIINGARKTRLLDIARERLAYQEYSTILDDLDTQVQQAYLKRTRTLGKSKKGSHAKHRPGGAGGGSHPVSTAGVGRPGIGDMARTLMDRRKRWIDCIGPVFKDCKSTVPGKDESIWEPTAMADLEKAELEGWDEEQE</sequence>
<dbReference type="AlphaFoldDB" id="A0A178EV58"/>
<evidence type="ECO:0000256" key="3">
    <source>
        <dbReference type="ARBA" id="ARBA00023015"/>
    </source>
</evidence>
<dbReference type="GO" id="GO:0005634">
    <property type="term" value="C:nucleus"/>
    <property type="evidence" value="ECO:0007669"/>
    <property type="project" value="UniProtKB-SubCell"/>
</dbReference>
<keyword evidence="3" id="KW-0805">Transcription regulation</keyword>
<keyword evidence="5" id="KW-0539">Nucleus</keyword>
<comment type="subcellular location">
    <subcellularLocation>
        <location evidence="1">Nucleus</location>
    </subcellularLocation>
</comment>
<comment type="similarity">
    <text evidence="2">Belongs to the NGG1 family.</text>
</comment>
<feature type="region of interest" description="Disordered" evidence="6">
    <location>
        <begin position="735"/>
        <end position="766"/>
    </location>
</feature>
<name>A0A178EV58_TRIRU</name>
<feature type="region of interest" description="Disordered" evidence="6">
    <location>
        <begin position="673"/>
        <end position="710"/>
    </location>
</feature>
<evidence type="ECO:0000256" key="2">
    <source>
        <dbReference type="ARBA" id="ARBA00005330"/>
    </source>
</evidence>
<evidence type="ECO:0000256" key="1">
    <source>
        <dbReference type="ARBA" id="ARBA00004123"/>
    </source>
</evidence>
<feature type="compositionally biased region" description="Low complexity" evidence="6">
    <location>
        <begin position="115"/>
        <end position="126"/>
    </location>
</feature>
<feature type="compositionally biased region" description="Basic residues" evidence="6">
    <location>
        <begin position="242"/>
        <end position="251"/>
    </location>
</feature>
<dbReference type="GO" id="GO:0006357">
    <property type="term" value="P:regulation of transcription by RNA polymerase II"/>
    <property type="evidence" value="ECO:0007669"/>
    <property type="project" value="TreeGrafter"/>
</dbReference>
<evidence type="ECO:0000313" key="7">
    <source>
        <dbReference type="EMBL" id="OAL63974.1"/>
    </source>
</evidence>
<protein>
    <submittedName>
        <fullName evidence="7">Transcriptional regulator Ngg1</fullName>
    </submittedName>
</protein>
<feature type="compositionally biased region" description="Basic and acidic residues" evidence="6">
    <location>
        <begin position="252"/>
        <end position="261"/>
    </location>
</feature>
<dbReference type="PANTHER" id="PTHR13556">
    <property type="entry name" value="TRANSCRIPTIONAL ADAPTER 3-RELATED"/>
    <property type="match status" value="1"/>
</dbReference>